<organism evidence="1 2">
    <name type="scientific">Marasmius tenuissimus</name>
    <dbReference type="NCBI Taxonomy" id="585030"/>
    <lineage>
        <taxon>Eukaryota</taxon>
        <taxon>Fungi</taxon>
        <taxon>Dikarya</taxon>
        <taxon>Basidiomycota</taxon>
        <taxon>Agaricomycotina</taxon>
        <taxon>Agaricomycetes</taxon>
        <taxon>Agaricomycetidae</taxon>
        <taxon>Agaricales</taxon>
        <taxon>Marasmiineae</taxon>
        <taxon>Marasmiaceae</taxon>
        <taxon>Marasmius</taxon>
    </lineage>
</organism>
<reference evidence="1 2" key="1">
    <citation type="submission" date="2024-05" db="EMBL/GenBank/DDBJ databases">
        <title>A draft genome resource for the thread blight pathogen Marasmius tenuissimus strain MS-2.</title>
        <authorList>
            <person name="Yulfo-Soto G.E."/>
            <person name="Baruah I.K."/>
            <person name="Amoako-Attah I."/>
            <person name="Bukari Y."/>
            <person name="Meinhardt L.W."/>
            <person name="Bailey B.A."/>
            <person name="Cohen S.P."/>
        </authorList>
    </citation>
    <scope>NUCLEOTIDE SEQUENCE [LARGE SCALE GENOMIC DNA]</scope>
    <source>
        <strain evidence="1 2">MS-2</strain>
    </source>
</reference>
<sequence>MGLNVTELREQTKGWPDDLQVKNMGTPPSLRLVVEEQQDTEELVLSVQGILVAKTLPPITRRFGRKTKVAFLKQSVELCGFGCPVFDHAIKGIEQIDSRFRRSVNDSDFEDHRLIKANNQHRSLELSNRYVTHADSTNGSAIVAVDRDIDPHGYLKDMMGHTHVRTEDNVVKFYGLADEETNTHTKIDSTAIKVGDIVEAQFTVSSAFLGKRGGGKWRTVTTLRAVTHLDGRFTETAIAAQKEQDAASKASMSTGVATLKRKVGYGAATMDLNCV</sequence>
<evidence type="ECO:0000313" key="2">
    <source>
        <dbReference type="Proteomes" id="UP001437256"/>
    </source>
</evidence>
<protein>
    <submittedName>
        <fullName evidence="1">Uncharacterized protein</fullName>
    </submittedName>
</protein>
<accession>A0ABR2Z887</accession>
<name>A0ABR2Z887_9AGAR</name>
<proteinExistence type="predicted"/>
<keyword evidence="2" id="KW-1185">Reference proteome</keyword>
<evidence type="ECO:0000313" key="1">
    <source>
        <dbReference type="EMBL" id="KAL0057902.1"/>
    </source>
</evidence>
<dbReference type="Proteomes" id="UP001437256">
    <property type="component" value="Unassembled WGS sequence"/>
</dbReference>
<gene>
    <name evidence="1" type="ORF">AAF712_015438</name>
</gene>
<dbReference type="EMBL" id="JBBXMP010000412">
    <property type="protein sequence ID" value="KAL0057902.1"/>
    <property type="molecule type" value="Genomic_DNA"/>
</dbReference>
<comment type="caution">
    <text evidence="1">The sequence shown here is derived from an EMBL/GenBank/DDBJ whole genome shotgun (WGS) entry which is preliminary data.</text>
</comment>